<dbReference type="AlphaFoldDB" id="U5E9M6"/>
<dbReference type="Proteomes" id="UP000017048">
    <property type="component" value="Unassembled WGS sequence"/>
</dbReference>
<dbReference type="EMBL" id="BAFO02000018">
    <property type="protein sequence ID" value="GAD83153.1"/>
    <property type="molecule type" value="Genomic_DNA"/>
</dbReference>
<proteinExistence type="predicted"/>
<dbReference type="eggNOG" id="COG1917">
    <property type="taxonomic scope" value="Bacteria"/>
</dbReference>
<sequence length="121" mass="13412">MRFRVDGAEIVAGPGDTVSAPPRAVHEFWNESTDTVVDHVVRPPLRHWAMFEFWSELDNAGRTTASRLPRNPLALGLLWEYQDGYLAGAPAPVQRLVFGGLAALARRTGYARRLRAGEEQG</sequence>
<protein>
    <recommendedName>
        <fullName evidence="3">Cupin 2 conserved barrel domain-containing protein</fullName>
    </recommendedName>
</protein>
<evidence type="ECO:0008006" key="3">
    <source>
        <dbReference type="Google" id="ProtNLM"/>
    </source>
</evidence>
<keyword evidence="2" id="KW-1185">Reference proteome</keyword>
<dbReference type="GeneID" id="91516396"/>
<dbReference type="Gene3D" id="2.60.120.10">
    <property type="entry name" value="Jelly Rolls"/>
    <property type="match status" value="1"/>
</dbReference>
<dbReference type="OrthoDB" id="4227163at2"/>
<evidence type="ECO:0000313" key="2">
    <source>
        <dbReference type="Proteomes" id="UP000017048"/>
    </source>
</evidence>
<dbReference type="InterPro" id="IPR011051">
    <property type="entry name" value="RmlC_Cupin_sf"/>
</dbReference>
<accession>U5E9M6</accession>
<organism evidence="1 2">
    <name type="scientific">Nocardia asteroides NBRC 15531</name>
    <dbReference type="NCBI Taxonomy" id="1110697"/>
    <lineage>
        <taxon>Bacteria</taxon>
        <taxon>Bacillati</taxon>
        <taxon>Actinomycetota</taxon>
        <taxon>Actinomycetes</taxon>
        <taxon>Mycobacteriales</taxon>
        <taxon>Nocardiaceae</taxon>
        <taxon>Nocardia</taxon>
    </lineage>
</organism>
<dbReference type="RefSeq" id="WP_019046284.1">
    <property type="nucleotide sequence ID" value="NZ_BAFO02000018.1"/>
</dbReference>
<evidence type="ECO:0000313" key="1">
    <source>
        <dbReference type="EMBL" id="GAD83153.1"/>
    </source>
</evidence>
<comment type="caution">
    <text evidence="1">The sequence shown here is derived from an EMBL/GenBank/DDBJ whole genome shotgun (WGS) entry which is preliminary data.</text>
</comment>
<name>U5E9M6_NOCAS</name>
<gene>
    <name evidence="1" type="ORF">NCAST_18_00050</name>
</gene>
<dbReference type="InterPro" id="IPR014710">
    <property type="entry name" value="RmlC-like_jellyroll"/>
</dbReference>
<dbReference type="STRING" id="1824.SAMN05444423_1175"/>
<dbReference type="SUPFAM" id="SSF51182">
    <property type="entry name" value="RmlC-like cupins"/>
    <property type="match status" value="1"/>
</dbReference>
<reference evidence="1 2" key="1">
    <citation type="journal article" date="2014" name="BMC Genomics">
        <title>Genome based analysis of type-I polyketide synthase and nonribosomal peptide synthetase gene clusters in seven strains of five representative Nocardia species.</title>
        <authorList>
            <person name="Komaki H."/>
            <person name="Ichikawa N."/>
            <person name="Hosoyama A."/>
            <person name="Takahashi-Nakaguchi A."/>
            <person name="Matsuzawa T."/>
            <person name="Suzuki K."/>
            <person name="Fujita N."/>
            <person name="Gonoi T."/>
        </authorList>
    </citation>
    <scope>NUCLEOTIDE SEQUENCE [LARGE SCALE GENOMIC DNA]</scope>
    <source>
        <strain evidence="1 2">NBRC 15531</strain>
    </source>
</reference>